<organism evidence="4 5">
    <name type="scientific">Terriglobus albidus</name>
    <dbReference type="NCBI Taxonomy" id="1592106"/>
    <lineage>
        <taxon>Bacteria</taxon>
        <taxon>Pseudomonadati</taxon>
        <taxon>Acidobacteriota</taxon>
        <taxon>Terriglobia</taxon>
        <taxon>Terriglobales</taxon>
        <taxon>Acidobacteriaceae</taxon>
        <taxon>Terriglobus</taxon>
    </lineage>
</organism>
<keyword evidence="2" id="KW-0812">Transmembrane</keyword>
<dbReference type="InterPro" id="IPR007730">
    <property type="entry name" value="SPOR-like_dom"/>
</dbReference>
<feature type="transmembrane region" description="Helical" evidence="2">
    <location>
        <begin position="32"/>
        <end position="56"/>
    </location>
</feature>
<feature type="domain" description="SPOR" evidence="3">
    <location>
        <begin position="184"/>
        <end position="258"/>
    </location>
</feature>
<name>A0A5B9EIB3_9BACT</name>
<dbReference type="Pfam" id="PF05036">
    <property type="entry name" value="SPOR"/>
    <property type="match status" value="1"/>
</dbReference>
<keyword evidence="2" id="KW-1133">Transmembrane helix</keyword>
<dbReference type="AlphaFoldDB" id="A0A5B9EIB3"/>
<dbReference type="SUPFAM" id="SSF110997">
    <property type="entry name" value="Sporulation related repeat"/>
    <property type="match status" value="1"/>
</dbReference>
<keyword evidence="5" id="KW-1185">Reference proteome</keyword>
<dbReference type="Proteomes" id="UP000321820">
    <property type="component" value="Chromosome"/>
</dbReference>
<dbReference type="Gene3D" id="3.30.70.1070">
    <property type="entry name" value="Sporulation related repeat"/>
    <property type="match status" value="1"/>
</dbReference>
<feature type="region of interest" description="Disordered" evidence="1">
    <location>
        <begin position="134"/>
        <end position="158"/>
    </location>
</feature>
<evidence type="ECO:0000256" key="2">
    <source>
        <dbReference type="SAM" id="Phobius"/>
    </source>
</evidence>
<evidence type="ECO:0000313" key="4">
    <source>
        <dbReference type="EMBL" id="QEE29846.1"/>
    </source>
</evidence>
<evidence type="ECO:0000256" key="1">
    <source>
        <dbReference type="SAM" id="MobiDB-lite"/>
    </source>
</evidence>
<feature type="compositionally biased region" description="Polar residues" evidence="1">
    <location>
        <begin position="136"/>
        <end position="148"/>
    </location>
</feature>
<dbReference type="PROSITE" id="PS51724">
    <property type="entry name" value="SPOR"/>
    <property type="match status" value="1"/>
</dbReference>
<protein>
    <recommendedName>
        <fullName evidence="3">SPOR domain-containing protein</fullName>
    </recommendedName>
</protein>
<evidence type="ECO:0000313" key="5">
    <source>
        <dbReference type="Proteomes" id="UP000321820"/>
    </source>
</evidence>
<accession>A0A5B9EIB3</accession>
<keyword evidence="2" id="KW-0472">Membrane</keyword>
<evidence type="ECO:0000259" key="3">
    <source>
        <dbReference type="PROSITE" id="PS51724"/>
    </source>
</evidence>
<dbReference type="KEGG" id="talb:FTW19_18795"/>
<proteinExistence type="predicted"/>
<dbReference type="GO" id="GO:0042834">
    <property type="term" value="F:peptidoglycan binding"/>
    <property type="evidence" value="ECO:0007669"/>
    <property type="project" value="InterPro"/>
</dbReference>
<gene>
    <name evidence="4" type="ORF">FTW19_18795</name>
</gene>
<dbReference type="OrthoDB" id="119559at2"/>
<dbReference type="InterPro" id="IPR036680">
    <property type="entry name" value="SPOR-like_sf"/>
</dbReference>
<sequence>MADAVARWIPSPVMSTVVDDLDLQPARKDREIHLSTGSVLGIFFAAALICALFFGFGYTAGRRSAIATPAEQSETGSNFSNFKPAPGAVAIQPVPGYLSAKQAADANANTGTQQYYGAAGNTTAQTQPAVTVANADTTQKPSQPVKTSAPTPETVPAPAPAPRVAATVAQPQVPAVQPVSLPTTQSQGPAIVQVAAVSHQEDAEVLLSALKRRGYAVFTTSAPTDHLIHVQLGPFSNRKDAEAMRQRLLSDGYNAIVK</sequence>
<reference evidence="4 5" key="1">
    <citation type="submission" date="2019-08" db="EMBL/GenBank/DDBJ databases">
        <title>Complete genome sequence of Terriglobus albidus strain ORNL.</title>
        <authorList>
            <person name="Podar M."/>
        </authorList>
    </citation>
    <scope>NUCLEOTIDE SEQUENCE [LARGE SCALE GENOMIC DNA]</scope>
    <source>
        <strain evidence="4 5">ORNL</strain>
    </source>
</reference>
<dbReference type="EMBL" id="CP042806">
    <property type="protein sequence ID" value="QEE29846.1"/>
    <property type="molecule type" value="Genomic_DNA"/>
</dbReference>